<keyword evidence="5 9" id="KW-0521">NADP</keyword>
<comment type="catalytic activity">
    <reaction evidence="8 9">
        <text>L-kynurenine + NADPH + O2 + H(+) = 3-hydroxy-L-kynurenine + NADP(+) + H2O</text>
        <dbReference type="Rhea" id="RHEA:20545"/>
        <dbReference type="ChEBI" id="CHEBI:15377"/>
        <dbReference type="ChEBI" id="CHEBI:15378"/>
        <dbReference type="ChEBI" id="CHEBI:15379"/>
        <dbReference type="ChEBI" id="CHEBI:57783"/>
        <dbReference type="ChEBI" id="CHEBI:57959"/>
        <dbReference type="ChEBI" id="CHEBI:58125"/>
        <dbReference type="ChEBI" id="CHEBI:58349"/>
        <dbReference type="EC" id="1.14.13.9"/>
    </reaction>
</comment>
<keyword evidence="10" id="KW-0812">Transmembrane</keyword>
<keyword evidence="9 10" id="KW-0472">Membrane</keyword>
<proteinExistence type="inferred from homology"/>
<dbReference type="InterPro" id="IPR002938">
    <property type="entry name" value="FAD-bd"/>
</dbReference>
<evidence type="ECO:0000256" key="6">
    <source>
        <dbReference type="ARBA" id="ARBA00023002"/>
    </source>
</evidence>
<evidence type="ECO:0000313" key="12">
    <source>
        <dbReference type="EMBL" id="RUS32181.1"/>
    </source>
</evidence>
<comment type="subcellular location">
    <subcellularLocation>
        <location evidence="9">Mitochondrion outer membrane</location>
    </subcellularLocation>
</comment>
<evidence type="ECO:0000256" key="2">
    <source>
        <dbReference type="ARBA" id="ARBA00022630"/>
    </source>
</evidence>
<dbReference type="PANTHER" id="PTHR46028:SF2">
    <property type="entry name" value="KYNURENINE 3-MONOOXYGENASE"/>
    <property type="match status" value="1"/>
</dbReference>
<evidence type="ECO:0000256" key="3">
    <source>
        <dbReference type="ARBA" id="ARBA00022642"/>
    </source>
</evidence>
<evidence type="ECO:0000259" key="11">
    <source>
        <dbReference type="Pfam" id="PF01494"/>
    </source>
</evidence>
<keyword evidence="9" id="KW-0496">Mitochondrion</keyword>
<evidence type="ECO:0000256" key="4">
    <source>
        <dbReference type="ARBA" id="ARBA00022827"/>
    </source>
</evidence>
<dbReference type="Pfam" id="PF01494">
    <property type="entry name" value="FAD_binding_3"/>
    <property type="match status" value="2"/>
</dbReference>
<comment type="function">
    <text evidence="9">Catalyzes the hydroxylation of L-kynurenine (L-Kyn) to form 3-hydroxy-L-kynurenine (L-3OHKyn). Required for synthesis of quinolinic acid.</text>
</comment>
<evidence type="ECO:0000256" key="1">
    <source>
        <dbReference type="ARBA" id="ARBA00001974"/>
    </source>
</evidence>
<dbReference type="PRINTS" id="PR00420">
    <property type="entry name" value="RNGMNOXGNASE"/>
</dbReference>
<evidence type="ECO:0000313" key="13">
    <source>
        <dbReference type="Proteomes" id="UP000274822"/>
    </source>
</evidence>
<dbReference type="EC" id="1.14.13.9" evidence="9"/>
<feature type="domain" description="FAD-binding" evidence="11">
    <location>
        <begin position="10"/>
        <end position="198"/>
    </location>
</feature>
<keyword evidence="3 9" id="KW-0662">Pyridine nucleotide biosynthesis</keyword>
<dbReference type="GO" id="GO:0004502">
    <property type="term" value="F:kynurenine 3-monooxygenase activity"/>
    <property type="evidence" value="ECO:0007669"/>
    <property type="project" value="UniProtKB-UniRule"/>
</dbReference>
<evidence type="ECO:0000256" key="9">
    <source>
        <dbReference type="HAMAP-Rule" id="MF_03018"/>
    </source>
</evidence>
<dbReference type="AlphaFoldDB" id="A0A433QQY8"/>
<keyword evidence="4 9" id="KW-0274">FAD</keyword>
<dbReference type="GO" id="GO:0006569">
    <property type="term" value="P:L-tryptophan catabolic process"/>
    <property type="evidence" value="ECO:0007669"/>
    <property type="project" value="UniProtKB-UniRule"/>
</dbReference>
<sequence>MSDDTPNKKRVAIVGAGPVGVLAAIYFAQRAWDVSLFDLRPDMRLPENKARNQGRSINLALSTRGISALHGTGLSLDEEILKCAVPMKGRMIHLGKEGKLQSQPYGVRDEHINAVDRTKLNEDLLEAAEKFSNVKIYFDHTFKKADLDAGTVEFESRNGESVVFEVDFIIGADGAYSSVRYQLMHDFPIHKGFSDSHFLLGVLRMDYHQEYIDTAYCELTIPPKIDTDGDLEYAMDSNHLHIWPRKSFMLIALPNPCNPYHYKDRALIIGDAAHAMVPFYGQGMNCGFEDVQVLADILDEHKITNTLPHHHPEDSKGPQELSPLEIALEKYTKLRHADVVAMCDLALYNHYEMRSAVTSRTYLVRKYLEVKLHLLFPTQVIPLYTMISFSRIRYSEAVVRWQAQTWWLNAFGWSTASGTMLMGLMLGLRYGKDMMQTVTHAARTIGDTYMKGA</sequence>
<comment type="caution">
    <text evidence="12">The sequence shown here is derived from an EMBL/GenBank/DDBJ whole genome shotgun (WGS) entry which is preliminary data.</text>
</comment>
<dbReference type="GO" id="GO:0071949">
    <property type="term" value="F:FAD binding"/>
    <property type="evidence" value="ECO:0007669"/>
    <property type="project" value="InterPro"/>
</dbReference>
<dbReference type="EMBL" id="RBNJ01002260">
    <property type="protein sequence ID" value="RUS32181.1"/>
    <property type="molecule type" value="Genomic_DNA"/>
</dbReference>
<comment type="pathway">
    <text evidence="9">Cofactor biosynthesis; NAD(+) biosynthesis; quinolinate from L-kynurenine: step 1/3.</text>
</comment>
<organism evidence="12 13">
    <name type="scientific">Jimgerdemannia flammicorona</name>
    <dbReference type="NCBI Taxonomy" id="994334"/>
    <lineage>
        <taxon>Eukaryota</taxon>
        <taxon>Fungi</taxon>
        <taxon>Fungi incertae sedis</taxon>
        <taxon>Mucoromycota</taxon>
        <taxon>Mucoromycotina</taxon>
        <taxon>Endogonomycetes</taxon>
        <taxon>Endogonales</taxon>
        <taxon>Endogonaceae</taxon>
        <taxon>Jimgerdemannia</taxon>
    </lineage>
</organism>
<feature type="transmembrane region" description="Helical" evidence="10">
    <location>
        <begin position="406"/>
        <end position="428"/>
    </location>
</feature>
<dbReference type="GO" id="GO:0034354">
    <property type="term" value="P:'de novo' NAD+ biosynthetic process from L-tryptophan"/>
    <property type="evidence" value="ECO:0007669"/>
    <property type="project" value="UniProtKB-UniRule"/>
</dbReference>
<dbReference type="Gene3D" id="3.50.50.60">
    <property type="entry name" value="FAD/NAD(P)-binding domain"/>
    <property type="match status" value="2"/>
</dbReference>
<dbReference type="HAMAP" id="MF_01971">
    <property type="entry name" value="Kynurenine_monooxygenase"/>
    <property type="match status" value="1"/>
</dbReference>
<evidence type="ECO:0000256" key="10">
    <source>
        <dbReference type="SAM" id="Phobius"/>
    </source>
</evidence>
<dbReference type="PANTHER" id="PTHR46028">
    <property type="entry name" value="KYNURENINE 3-MONOOXYGENASE"/>
    <property type="match status" value="1"/>
</dbReference>
<gene>
    <name evidence="9" type="primary">BNA4</name>
    <name evidence="12" type="ORF">BC938DRAFT_476102</name>
</gene>
<keyword evidence="13" id="KW-1185">Reference proteome</keyword>
<dbReference type="SUPFAM" id="SSF51905">
    <property type="entry name" value="FAD/NAD(P)-binding domain"/>
    <property type="match status" value="1"/>
</dbReference>
<feature type="domain" description="FAD-binding" evidence="11">
    <location>
        <begin position="263"/>
        <end position="299"/>
    </location>
</feature>
<keyword evidence="10" id="KW-1133">Transmembrane helix</keyword>
<evidence type="ECO:0000256" key="7">
    <source>
        <dbReference type="ARBA" id="ARBA00023033"/>
    </source>
</evidence>
<comment type="cofactor">
    <cofactor evidence="1 9">
        <name>FAD</name>
        <dbReference type="ChEBI" id="CHEBI:57692"/>
    </cofactor>
</comment>
<keyword evidence="2 9" id="KW-0285">Flavoprotein</keyword>
<evidence type="ECO:0000256" key="5">
    <source>
        <dbReference type="ARBA" id="ARBA00022857"/>
    </source>
</evidence>
<evidence type="ECO:0000256" key="8">
    <source>
        <dbReference type="ARBA" id="ARBA00047818"/>
    </source>
</evidence>
<dbReference type="UniPathway" id="UPA00253">
    <property type="reaction ID" value="UER00328"/>
</dbReference>
<protein>
    <recommendedName>
        <fullName evidence="9">Kynurenine 3-monooxygenase</fullName>
        <ecNumber evidence="9">1.14.13.9</ecNumber>
    </recommendedName>
    <alternativeName>
        <fullName evidence="9">Biosynthesis of nicotinic acid protein 4</fullName>
    </alternativeName>
    <alternativeName>
        <fullName evidence="9">Kynurenine 3-hydroxylase</fullName>
    </alternativeName>
</protein>
<reference evidence="12 13" key="1">
    <citation type="journal article" date="2018" name="New Phytol.">
        <title>Phylogenomics of Endogonaceae and evolution of mycorrhizas within Mucoromycota.</title>
        <authorList>
            <person name="Chang Y."/>
            <person name="Desiro A."/>
            <person name="Na H."/>
            <person name="Sandor L."/>
            <person name="Lipzen A."/>
            <person name="Clum A."/>
            <person name="Barry K."/>
            <person name="Grigoriev I.V."/>
            <person name="Martin F.M."/>
            <person name="Stajich J.E."/>
            <person name="Smith M.E."/>
            <person name="Bonito G."/>
            <person name="Spatafora J.W."/>
        </authorList>
    </citation>
    <scope>NUCLEOTIDE SEQUENCE [LARGE SCALE GENOMIC DNA]</scope>
    <source>
        <strain evidence="12 13">AD002</strain>
    </source>
</reference>
<dbReference type="InterPro" id="IPR036188">
    <property type="entry name" value="FAD/NAD-bd_sf"/>
</dbReference>
<dbReference type="GO" id="GO:0005741">
    <property type="term" value="C:mitochondrial outer membrane"/>
    <property type="evidence" value="ECO:0007669"/>
    <property type="project" value="UniProtKB-SubCell"/>
</dbReference>
<keyword evidence="9" id="KW-1000">Mitochondrion outer membrane</keyword>
<keyword evidence="7 9" id="KW-0503">Monooxygenase</keyword>
<name>A0A433QQY8_9FUNG</name>
<dbReference type="GO" id="GO:0043420">
    <property type="term" value="P:anthranilate metabolic process"/>
    <property type="evidence" value="ECO:0007669"/>
    <property type="project" value="UniProtKB-UniRule"/>
</dbReference>
<accession>A0A433QQY8</accession>
<dbReference type="GO" id="GO:0070189">
    <property type="term" value="P:kynurenine metabolic process"/>
    <property type="evidence" value="ECO:0007669"/>
    <property type="project" value="TreeGrafter"/>
</dbReference>
<dbReference type="InterPro" id="IPR027545">
    <property type="entry name" value="Kynurenine_monooxygenase"/>
</dbReference>
<dbReference type="Proteomes" id="UP000274822">
    <property type="component" value="Unassembled WGS sequence"/>
</dbReference>
<comment type="similarity">
    <text evidence="9">Belongs to the aromatic-ring hydroxylase family. KMO subfamily.</text>
</comment>
<dbReference type="GO" id="GO:0019805">
    <property type="term" value="P:quinolinate biosynthetic process"/>
    <property type="evidence" value="ECO:0007669"/>
    <property type="project" value="UniProtKB-UniRule"/>
</dbReference>
<keyword evidence="6 9" id="KW-0560">Oxidoreductase</keyword>